<keyword evidence="2" id="KW-1185">Reference proteome</keyword>
<dbReference type="Proteomes" id="UP000041254">
    <property type="component" value="Unassembled WGS sequence"/>
</dbReference>
<sequence length="181" mass="19899">MGRRDTSFEFEVREEERSVQVGFPNAADGAEPQDPDPLVIDLMPLDAFPNAYRFEVNHEKGSVIGSKLVTRMPACVTGVCEGGLAWGDRAEQLPTITRLDVSVLVPRDLGDGDAAGEFGIACVKSLLKIRGIKVLKLCVQSGAFKRLVEERTNGDTVEGLEGRFEYIAWNVHNTLMVKPHE</sequence>
<protein>
    <submittedName>
        <fullName evidence="1">Uncharacterized protein</fullName>
    </submittedName>
</protein>
<organism evidence="1 2">
    <name type="scientific">Vitrella brassicaformis (strain CCMP3155)</name>
    <dbReference type="NCBI Taxonomy" id="1169540"/>
    <lineage>
        <taxon>Eukaryota</taxon>
        <taxon>Sar</taxon>
        <taxon>Alveolata</taxon>
        <taxon>Colpodellida</taxon>
        <taxon>Vitrellaceae</taxon>
        <taxon>Vitrella</taxon>
    </lineage>
</organism>
<dbReference type="EMBL" id="CDMY01000309">
    <property type="protein sequence ID" value="CEM01765.1"/>
    <property type="molecule type" value="Genomic_DNA"/>
</dbReference>
<reference evidence="1 2" key="1">
    <citation type="submission" date="2014-11" db="EMBL/GenBank/DDBJ databases">
        <authorList>
            <person name="Zhu J."/>
            <person name="Qi W."/>
            <person name="Song R."/>
        </authorList>
    </citation>
    <scope>NUCLEOTIDE SEQUENCE [LARGE SCALE GENOMIC DNA]</scope>
</reference>
<accession>A0A0G4EU24</accession>
<dbReference type="InParanoid" id="A0A0G4EU24"/>
<dbReference type="PhylomeDB" id="A0A0G4EU24"/>
<dbReference type="AlphaFoldDB" id="A0A0G4EU24"/>
<gene>
    <name evidence="1" type="ORF">Vbra_8210</name>
</gene>
<dbReference type="VEuPathDB" id="CryptoDB:Vbra_8210"/>
<name>A0A0G4EU24_VITBC</name>
<proteinExistence type="predicted"/>
<evidence type="ECO:0000313" key="1">
    <source>
        <dbReference type="EMBL" id="CEM01765.1"/>
    </source>
</evidence>
<evidence type="ECO:0000313" key="2">
    <source>
        <dbReference type="Proteomes" id="UP000041254"/>
    </source>
</evidence>